<feature type="transmembrane region" description="Helical" evidence="6">
    <location>
        <begin position="241"/>
        <end position="263"/>
    </location>
</feature>
<feature type="transmembrane region" description="Helical" evidence="6">
    <location>
        <begin position="533"/>
        <end position="552"/>
    </location>
</feature>
<dbReference type="GO" id="GO:0022857">
    <property type="term" value="F:transmembrane transporter activity"/>
    <property type="evidence" value="ECO:0007669"/>
    <property type="project" value="InterPro"/>
</dbReference>
<feature type="transmembrane region" description="Helical" evidence="6">
    <location>
        <begin position="411"/>
        <end position="431"/>
    </location>
</feature>
<evidence type="ECO:0000259" key="7">
    <source>
        <dbReference type="PROSITE" id="PS50850"/>
    </source>
</evidence>
<gene>
    <name evidence="8" type="ORF">GLAREA_06326</name>
</gene>
<dbReference type="SUPFAM" id="SSF103473">
    <property type="entry name" value="MFS general substrate transporter"/>
    <property type="match status" value="1"/>
</dbReference>
<comment type="subcellular location">
    <subcellularLocation>
        <location evidence="1">Membrane</location>
        <topology evidence="1">Multi-pass membrane protein</topology>
    </subcellularLocation>
</comment>
<feature type="transmembrane region" description="Helical" evidence="6">
    <location>
        <begin position="171"/>
        <end position="190"/>
    </location>
</feature>
<evidence type="ECO:0000313" key="8">
    <source>
        <dbReference type="EMBL" id="EPE33314.1"/>
    </source>
</evidence>
<protein>
    <submittedName>
        <fullName evidence="8">MFS general substrate transporter</fullName>
    </submittedName>
</protein>
<dbReference type="KEGG" id="glz:GLAREA_06326"/>
<keyword evidence="3 6" id="KW-0812">Transmembrane</keyword>
<dbReference type="GeneID" id="19465380"/>
<feature type="domain" description="Major facilitator superfamily (MFS) profile" evidence="7">
    <location>
        <begin position="49"/>
        <end position="506"/>
    </location>
</feature>
<feature type="transmembrane region" description="Helical" evidence="6">
    <location>
        <begin position="387"/>
        <end position="405"/>
    </location>
</feature>
<evidence type="ECO:0000256" key="2">
    <source>
        <dbReference type="ARBA" id="ARBA00022448"/>
    </source>
</evidence>
<reference evidence="8 9" key="1">
    <citation type="journal article" date="2013" name="BMC Genomics">
        <title>Genomics-driven discovery of the pneumocandin biosynthetic gene cluster in the fungus Glarea lozoyensis.</title>
        <authorList>
            <person name="Chen L."/>
            <person name="Yue Q."/>
            <person name="Zhang X."/>
            <person name="Xiang M."/>
            <person name="Wang C."/>
            <person name="Li S."/>
            <person name="Che Y."/>
            <person name="Ortiz-Lopez F.J."/>
            <person name="Bills G.F."/>
            <person name="Liu X."/>
            <person name="An Z."/>
        </authorList>
    </citation>
    <scope>NUCLEOTIDE SEQUENCE [LARGE SCALE GENOMIC DNA]</scope>
    <source>
        <strain evidence="9">ATCC 20868 / MF5171</strain>
    </source>
</reference>
<feature type="transmembrane region" description="Helical" evidence="6">
    <location>
        <begin position="113"/>
        <end position="132"/>
    </location>
</feature>
<name>S3D884_GLAL2</name>
<keyword evidence="5 6" id="KW-0472">Membrane</keyword>
<dbReference type="Gene3D" id="1.20.1250.20">
    <property type="entry name" value="MFS general substrate transporter like domains"/>
    <property type="match status" value="2"/>
</dbReference>
<feature type="transmembrane region" description="Helical" evidence="6">
    <location>
        <begin position="138"/>
        <end position="159"/>
    </location>
</feature>
<dbReference type="PANTHER" id="PTHR23501:SF195">
    <property type="entry name" value="PEP5"/>
    <property type="match status" value="1"/>
</dbReference>
<evidence type="ECO:0000313" key="9">
    <source>
        <dbReference type="Proteomes" id="UP000016922"/>
    </source>
</evidence>
<dbReference type="InterPro" id="IPR010573">
    <property type="entry name" value="MFS_Str1/Tri12-like"/>
</dbReference>
<evidence type="ECO:0000256" key="4">
    <source>
        <dbReference type="ARBA" id="ARBA00022989"/>
    </source>
</evidence>
<evidence type="ECO:0000256" key="5">
    <source>
        <dbReference type="ARBA" id="ARBA00023136"/>
    </source>
</evidence>
<proteinExistence type="predicted"/>
<accession>S3D884</accession>
<dbReference type="PROSITE" id="PS50850">
    <property type="entry name" value="MFS"/>
    <property type="match status" value="1"/>
</dbReference>
<dbReference type="eggNOG" id="ENOG502SKQ5">
    <property type="taxonomic scope" value="Eukaryota"/>
</dbReference>
<keyword evidence="2" id="KW-0813">Transport</keyword>
<evidence type="ECO:0000256" key="1">
    <source>
        <dbReference type="ARBA" id="ARBA00004141"/>
    </source>
</evidence>
<feature type="transmembrane region" description="Helical" evidence="6">
    <location>
        <begin position="46"/>
        <end position="64"/>
    </location>
</feature>
<sequence length="579" mass="62368">MATTTEMKSMAEKSEIEKAEVEMLERSTTTSPPSEEELAPVVTAKTWVVVGILSMGYGLSFWPVPVFAAIQTEVATSLGNSNDSIWFIPSWSLAITVMFTLAGANTDLLGRRYFLMGGNVICTIGHLIIATAKTGPAVTAGMAITGFGAANCQMAAFAVSELLPNKWRHWGVVLADIATLVAVVAGPVTARYGLVTGTWRWNFYPIAILQAISALGLYLFYYPPKHPNGLPYRQVFKEMDYGGMILFIAGAGPFLAGIIYTTIYPSSDVHVIAPLVTGAIFLVLYALWENIGHKLGWVPRPLTPTRVFTAGHGRDFTAPCIGIAVINMFYYSSSLLWPTMINVFYLDDPTDWRAASILSLVQGFAICAGVLFLTLFGAKIKHWNWQLAGYVFVMVLFGVLLALGNPGNKNLMIAFVFISQAAYGPAIYLAIAVSQMGVEQKDLGLSGGVSGTARFAGGAIATSVYTAVLTNTVKKWTVKLVPVAAVQAGLPVGNVTEMMAMLGTANMTTAFSPEVIAAVGKATQKAYERGIQLTAYTSLAFGVIGIVACALTRDMEPKMNNKIEVYMENTDQADRNKFH</sequence>
<dbReference type="OrthoDB" id="4139357at2759"/>
<organism evidence="8 9">
    <name type="scientific">Glarea lozoyensis (strain ATCC 20868 / MF5171)</name>
    <dbReference type="NCBI Taxonomy" id="1116229"/>
    <lineage>
        <taxon>Eukaryota</taxon>
        <taxon>Fungi</taxon>
        <taxon>Dikarya</taxon>
        <taxon>Ascomycota</taxon>
        <taxon>Pezizomycotina</taxon>
        <taxon>Leotiomycetes</taxon>
        <taxon>Helotiales</taxon>
        <taxon>Helotiaceae</taxon>
        <taxon>Glarea</taxon>
    </lineage>
</organism>
<keyword evidence="4 6" id="KW-1133">Transmembrane helix</keyword>
<dbReference type="RefSeq" id="XP_008079931.1">
    <property type="nucleotide sequence ID" value="XM_008081740.1"/>
</dbReference>
<feature type="transmembrane region" description="Helical" evidence="6">
    <location>
        <begin position="269"/>
        <end position="288"/>
    </location>
</feature>
<dbReference type="EMBL" id="KE145358">
    <property type="protein sequence ID" value="EPE33314.1"/>
    <property type="molecule type" value="Genomic_DNA"/>
</dbReference>
<dbReference type="InterPro" id="IPR036259">
    <property type="entry name" value="MFS_trans_sf"/>
</dbReference>
<feature type="transmembrane region" description="Helical" evidence="6">
    <location>
        <begin position="352"/>
        <end position="375"/>
    </location>
</feature>
<dbReference type="InterPro" id="IPR020846">
    <property type="entry name" value="MFS_dom"/>
</dbReference>
<feature type="transmembrane region" description="Helical" evidence="6">
    <location>
        <begin position="202"/>
        <end position="221"/>
    </location>
</feature>
<dbReference type="HOGENOM" id="CLU_000960_25_2_1"/>
<dbReference type="AlphaFoldDB" id="S3D884"/>
<evidence type="ECO:0000256" key="3">
    <source>
        <dbReference type="ARBA" id="ARBA00022692"/>
    </source>
</evidence>
<evidence type="ECO:0000256" key="6">
    <source>
        <dbReference type="SAM" id="Phobius"/>
    </source>
</evidence>
<dbReference type="PANTHER" id="PTHR23501">
    <property type="entry name" value="MAJOR FACILITATOR SUPERFAMILY"/>
    <property type="match status" value="1"/>
</dbReference>
<keyword evidence="9" id="KW-1185">Reference proteome</keyword>
<dbReference type="GO" id="GO:0005886">
    <property type="term" value="C:plasma membrane"/>
    <property type="evidence" value="ECO:0007669"/>
    <property type="project" value="TreeGrafter"/>
</dbReference>
<feature type="transmembrane region" description="Helical" evidence="6">
    <location>
        <begin position="316"/>
        <end position="332"/>
    </location>
</feature>
<dbReference type="Proteomes" id="UP000016922">
    <property type="component" value="Unassembled WGS sequence"/>
</dbReference>
<dbReference type="Pfam" id="PF06609">
    <property type="entry name" value="TRI12"/>
    <property type="match status" value="1"/>
</dbReference>
<feature type="transmembrane region" description="Helical" evidence="6">
    <location>
        <begin position="84"/>
        <end position="101"/>
    </location>
</feature>
<dbReference type="OMA" id="FGRRWFI"/>